<evidence type="ECO:0000259" key="1">
    <source>
        <dbReference type="Pfam" id="PF13280"/>
    </source>
</evidence>
<evidence type="ECO:0000313" key="3">
    <source>
        <dbReference type="Proteomes" id="UP000195305"/>
    </source>
</evidence>
<feature type="domain" description="WYL" evidence="1">
    <location>
        <begin position="154"/>
        <end position="224"/>
    </location>
</feature>
<keyword evidence="3" id="KW-1185">Reference proteome</keyword>
<reference evidence="2 3" key="1">
    <citation type="journal article" date="2018" name="BMC Genomics">
        <title>Whole genome sequencing and function prediction of 133 gut anaerobes isolated from chicken caecum in pure cultures.</title>
        <authorList>
            <person name="Medvecky M."/>
            <person name="Cejkova D."/>
            <person name="Polansky O."/>
            <person name="Karasova D."/>
            <person name="Kubasova T."/>
            <person name="Cizek A."/>
            <person name="Rychlik I."/>
        </authorList>
    </citation>
    <scope>NUCLEOTIDE SEQUENCE [LARGE SCALE GENOMIC DNA]</scope>
    <source>
        <strain evidence="2 3">An13</strain>
    </source>
</reference>
<accession>A0A1Y4T1Y3</accession>
<comment type="caution">
    <text evidence="2">The sequence shown here is derived from an EMBL/GenBank/DDBJ whole genome shotgun (WGS) entry which is preliminary data.</text>
</comment>
<dbReference type="EMBL" id="NFLJ01000011">
    <property type="protein sequence ID" value="OUQ35003.1"/>
    <property type="molecule type" value="Genomic_DNA"/>
</dbReference>
<proteinExistence type="predicted"/>
<gene>
    <name evidence="2" type="ORF">B5E75_04970</name>
</gene>
<dbReference type="InterPro" id="IPR026881">
    <property type="entry name" value="WYL_dom"/>
</dbReference>
<organism evidence="2 3">
    <name type="scientific">Massilimicrobiota timonensis</name>
    <dbReference type="NCBI Taxonomy" id="1776392"/>
    <lineage>
        <taxon>Bacteria</taxon>
        <taxon>Bacillati</taxon>
        <taxon>Bacillota</taxon>
        <taxon>Erysipelotrichia</taxon>
        <taxon>Erysipelotrichales</taxon>
        <taxon>Erysipelotrichaceae</taxon>
        <taxon>Massilimicrobiota</taxon>
    </lineage>
</organism>
<protein>
    <recommendedName>
        <fullName evidence="1">WYL domain-containing protein</fullName>
    </recommendedName>
</protein>
<dbReference type="OrthoDB" id="9772503at2"/>
<dbReference type="AlphaFoldDB" id="A0A1Y4T1Y3"/>
<dbReference type="Pfam" id="PF13280">
    <property type="entry name" value="WYL"/>
    <property type="match status" value="1"/>
</dbReference>
<dbReference type="PROSITE" id="PS52050">
    <property type="entry name" value="WYL"/>
    <property type="match status" value="1"/>
</dbReference>
<sequence length="333" mass="40118">MRKMQRRNKDKDQYLKFIAIIDIIMKNSDEKHPLTVNQIKEKFYQQKRNFQIDYRAIKKYIEFYNEYYEDDVIQMYKEGRNLYFYFADRHLDMMEAKAIVDLVYSSDFFTLQTKKNYQKRIQDMFSFHYQSYFHKNLNPHITKNENSQSFYQELEVITKAIQSHKKIQFTYQKPALTTRCGKQTTLAPIDTLFSNNEYYLLCQGAKNAMDCILYRLDYIQDVKIIEDSQVIFSQMELEAFHEKVKNTTYMYGQGQLESIELEFHPSVYANMIDKFGKGIKPRYVDENHYRIQVKHFINNTFYSWIIGFGGAIQIVGGQSQIERFQNFLKEQFL</sequence>
<name>A0A1Y4T1Y3_9FIRM</name>
<evidence type="ECO:0000313" key="2">
    <source>
        <dbReference type="EMBL" id="OUQ35003.1"/>
    </source>
</evidence>
<dbReference type="Proteomes" id="UP000195305">
    <property type="component" value="Unassembled WGS sequence"/>
</dbReference>